<dbReference type="PANTHER" id="PTHR19854:SF15">
    <property type="entry name" value="TRANSDUCIN BETA-LIKE PROTEIN 3"/>
    <property type="match status" value="1"/>
</dbReference>
<gene>
    <name evidence="10" type="ORF">NPX13_g4635</name>
</gene>
<dbReference type="InterPro" id="IPR004147">
    <property type="entry name" value="ABC1_dom"/>
</dbReference>
<evidence type="ECO:0000256" key="2">
    <source>
        <dbReference type="ARBA" id="ARBA00022574"/>
    </source>
</evidence>
<keyword evidence="11" id="KW-1185">Reference proteome</keyword>
<dbReference type="GO" id="GO:0030686">
    <property type="term" value="C:90S preribosome"/>
    <property type="evidence" value="ECO:0007669"/>
    <property type="project" value="TreeGrafter"/>
</dbReference>
<dbReference type="CDD" id="cd00200">
    <property type="entry name" value="WD40"/>
    <property type="match status" value="2"/>
</dbReference>
<feature type="domain" description="ABC1 atypical kinase-like" evidence="8">
    <location>
        <begin position="1348"/>
        <end position="1392"/>
    </location>
</feature>
<dbReference type="InterPro" id="IPR019775">
    <property type="entry name" value="WD40_repeat_CS"/>
</dbReference>
<dbReference type="InterPro" id="IPR020472">
    <property type="entry name" value="WD40_PAC1"/>
</dbReference>
<feature type="region of interest" description="Disordered" evidence="7">
    <location>
        <begin position="947"/>
        <end position="1044"/>
    </location>
</feature>
<keyword evidence="4" id="KW-0539">Nucleus</keyword>
<feature type="repeat" description="WD" evidence="6">
    <location>
        <begin position="608"/>
        <end position="630"/>
    </location>
</feature>
<dbReference type="VEuPathDB" id="FungiDB:F4678DRAFT_412511"/>
<dbReference type="GO" id="GO:0000472">
    <property type="term" value="P:endonucleolytic cleavage to generate mature 5'-end of SSU-rRNA from (SSU-rRNA, 5.8S rRNA, LSU-rRNA)"/>
    <property type="evidence" value="ECO:0007669"/>
    <property type="project" value="TreeGrafter"/>
</dbReference>
<evidence type="ECO:0000256" key="6">
    <source>
        <dbReference type="PROSITE-ProRule" id="PRU00221"/>
    </source>
</evidence>
<dbReference type="PROSITE" id="PS50082">
    <property type="entry name" value="WD_REPEATS_2"/>
    <property type="match status" value="10"/>
</dbReference>
<sequence length="1398" mass="152259">MAAKAPFKTTFAAKEVIHPIFTGGAASIEHNARILATTLGEDAILTDIKTGKHLAKIEGDGELISTLTLTPSASHLIICSRSLSMRIYSLQRTAATDTIEPQLVRTVRPHATPVVVLAVDRTSTLLATGGTDGSIKVWDINGGYVTHTFRGPSVLVSALLFFELATSSKQQPETKDSDKKKRRHSKTAQDDNDENASTTARFRLASGSQDGKVRVWDLHKRSVVANLDSHVSDVRGLDYSPTQNALVTASRDKTICWWDTRSWKLRKVIPCFELVEAVGFIEDGEFTYTAGSNGCLRLWQTESGRELTTEQKAKPETEAFVSAVYQPGFPFIACIQVDHTIALFNVPKGGAASVLAPPEPFHRISGTHDDIIDLRYLLPDHSVMALATNSEDIRIVSVAEPSDSNALVSSEYFGQDIALLKGHDDIIITLDVDWSGHWVATGAKDNTAKVWRVDPKNNSYTCWATFQGHAESVSAVALPRARPVEGSKAHADPLSYPPQFLVTGSSDQTIKRWDIPKEPQQGVKSGIRASYTRKAHDKDINAIDVSNNAQLFASASQDKVVKIWSIEEGEVQGILRGHRRGVWSVSFAPLNTPVLQGEQGSVSGKGVVVTGSGDKTIKLWSLTDYTCLRTFEGHSNSVLKVAWLQVPPLEERSKKPILIASAGGDGLVKVWDVNSGENECTLDNHEDRVWALAVHPDTNMIVSGSGDSTVTFWEDTSTETQTASNEAAHKLIEQEQELDNYEYAGAYREAITLALQLNHPRKLQGLFEKVVNSKTPDAGSLSGSNPVDEVLATLSDEQLFLLLLRLRDWNTNARTAPMAQRILWTIVKSYPANRLSGLSVKGAKGQKSLKEVLNALRVYTERHYKRMEELVDESYLVEYTLREMDTLAPGLDNMKLTDGVDTDLSVVMRFADIILDLAAVAKASRSVTSKHWELRARQIDRYGRTSSIIRSLRDDKSGPQGNPNPPTPTSVNNVTNEDHQEPAHTDASEQSNSASSTDSEAVTSIASETISRIQKSEAHRAAFKRSSPLEDAAAQQPTALRPDQSVILARLRERAKLSPEENAESSVSRAKDAQEDVPPDVNINVFHTGRGSQLLEGQEAALGQLRPKVPPPKPSWFKDFGHGEAKKVDVQKGGKPLPSISKASGQGKSPVEESAAAADVTIASPQPEVSPSLSVEEEPELSPSPGADAPSETPSQGASIQNRESKSPSSKETDAQRIERENTETVKEILSRGGADNKKPEDAAQSVLDEPSAPVHALRESKVPATRLGRIWNYSGLAAGMLGGALTEGLSRGFGGGGKGSIMFSAGNMERLVAKLSKMRGAALKLGQMMSFQDSKMLPEPLREVLQRVQDRADYMPASQRDRVLTASLGPEWRDLFEDFEETPIAAASIGQTRSTRT</sequence>
<dbReference type="GO" id="GO:0034511">
    <property type="term" value="F:U3 snoRNA binding"/>
    <property type="evidence" value="ECO:0007669"/>
    <property type="project" value="TreeGrafter"/>
</dbReference>
<protein>
    <recommendedName>
        <fullName evidence="12">U3 small nucleolar RNA-associated protein 13 C-terminal domain-containing protein</fullName>
    </recommendedName>
</protein>
<dbReference type="InterPro" id="IPR036322">
    <property type="entry name" value="WD40_repeat_dom_sf"/>
</dbReference>
<dbReference type="InterPro" id="IPR015943">
    <property type="entry name" value="WD40/YVTN_repeat-like_dom_sf"/>
</dbReference>
<dbReference type="GO" id="GO:0032040">
    <property type="term" value="C:small-subunit processome"/>
    <property type="evidence" value="ECO:0007669"/>
    <property type="project" value="InterPro"/>
</dbReference>
<feature type="region of interest" description="Disordered" evidence="7">
    <location>
        <begin position="1127"/>
        <end position="1259"/>
    </location>
</feature>
<reference evidence="10" key="1">
    <citation type="submission" date="2022-07" db="EMBL/GenBank/DDBJ databases">
        <title>Genome Sequence of Xylaria arbuscula.</title>
        <authorList>
            <person name="Buettner E."/>
        </authorList>
    </citation>
    <scope>NUCLEOTIDE SEQUENCE</scope>
    <source>
        <strain evidence="10">VT107</strain>
    </source>
</reference>
<dbReference type="Proteomes" id="UP001148614">
    <property type="component" value="Unassembled WGS sequence"/>
</dbReference>
<dbReference type="VEuPathDB" id="FungiDB:F4678DRAFT_412509"/>
<dbReference type="EMBL" id="JANPWZ010000670">
    <property type="protein sequence ID" value="KAJ3573598.1"/>
    <property type="molecule type" value="Genomic_DNA"/>
</dbReference>
<keyword evidence="3" id="KW-0677">Repeat</keyword>
<comment type="caution">
    <text evidence="10">The sequence shown here is derived from an EMBL/GenBank/DDBJ whole genome shotgun (WGS) entry which is preliminary data.</text>
</comment>
<organism evidence="10 11">
    <name type="scientific">Xylaria arbuscula</name>
    <dbReference type="NCBI Taxonomy" id="114810"/>
    <lineage>
        <taxon>Eukaryota</taxon>
        <taxon>Fungi</taxon>
        <taxon>Dikarya</taxon>
        <taxon>Ascomycota</taxon>
        <taxon>Pezizomycotina</taxon>
        <taxon>Sordariomycetes</taxon>
        <taxon>Xylariomycetidae</taxon>
        <taxon>Xylariales</taxon>
        <taxon>Xylariaceae</taxon>
        <taxon>Xylaria</taxon>
    </lineage>
</organism>
<evidence type="ECO:0000256" key="1">
    <source>
        <dbReference type="ARBA" id="ARBA00004604"/>
    </source>
</evidence>
<feature type="region of interest" description="Disordered" evidence="7">
    <location>
        <begin position="1056"/>
        <end position="1081"/>
    </location>
</feature>
<dbReference type="PROSITE" id="PS00678">
    <property type="entry name" value="WD_REPEATS_1"/>
    <property type="match status" value="3"/>
</dbReference>
<dbReference type="Gene3D" id="2.130.10.10">
    <property type="entry name" value="YVTN repeat-like/Quinoprotein amine dehydrogenase"/>
    <property type="match status" value="5"/>
</dbReference>
<feature type="repeat" description="WD" evidence="6">
    <location>
        <begin position="275"/>
        <end position="309"/>
    </location>
</feature>
<keyword evidence="2 6" id="KW-0853">WD repeat</keyword>
<feature type="repeat" description="WD" evidence="6">
    <location>
        <begin position="227"/>
        <end position="268"/>
    </location>
</feature>
<dbReference type="Pfam" id="PF00400">
    <property type="entry name" value="WD40"/>
    <property type="match status" value="9"/>
</dbReference>
<dbReference type="Pfam" id="PF08625">
    <property type="entry name" value="Utp13"/>
    <property type="match status" value="1"/>
</dbReference>
<evidence type="ECO:0000256" key="3">
    <source>
        <dbReference type="ARBA" id="ARBA00022737"/>
    </source>
</evidence>
<feature type="compositionally biased region" description="Polar residues" evidence="7">
    <location>
        <begin position="988"/>
        <end position="1013"/>
    </location>
</feature>
<feature type="domain" description="U3 small nucleolar RNA-associated protein 13 C-terminal" evidence="9">
    <location>
        <begin position="735"/>
        <end position="884"/>
    </location>
</feature>
<dbReference type="SUPFAM" id="SSF50978">
    <property type="entry name" value="WD40 repeat-like"/>
    <property type="match status" value="2"/>
</dbReference>
<evidence type="ECO:0000256" key="5">
    <source>
        <dbReference type="ARBA" id="ARBA00037338"/>
    </source>
</evidence>
<dbReference type="SMART" id="SM00320">
    <property type="entry name" value="WD40"/>
    <property type="match status" value="11"/>
</dbReference>
<dbReference type="PRINTS" id="PR00320">
    <property type="entry name" value="GPROTEINBRPT"/>
</dbReference>
<feature type="compositionally biased region" description="Basic and acidic residues" evidence="7">
    <location>
        <begin position="1203"/>
        <end position="1242"/>
    </location>
</feature>
<dbReference type="PROSITE" id="PS50294">
    <property type="entry name" value="WD_REPEATS_REGION"/>
    <property type="match status" value="5"/>
</dbReference>
<evidence type="ECO:0000313" key="10">
    <source>
        <dbReference type="EMBL" id="KAJ3573598.1"/>
    </source>
</evidence>
<evidence type="ECO:0000256" key="4">
    <source>
        <dbReference type="ARBA" id="ARBA00023242"/>
    </source>
</evidence>
<feature type="repeat" description="WD" evidence="6">
    <location>
        <begin position="533"/>
        <end position="574"/>
    </location>
</feature>
<evidence type="ECO:0000259" key="9">
    <source>
        <dbReference type="Pfam" id="PF08625"/>
    </source>
</evidence>
<evidence type="ECO:0000256" key="7">
    <source>
        <dbReference type="SAM" id="MobiDB-lite"/>
    </source>
</evidence>
<proteinExistence type="predicted"/>
<evidence type="ECO:0000313" key="11">
    <source>
        <dbReference type="Proteomes" id="UP001148614"/>
    </source>
</evidence>
<evidence type="ECO:0000259" key="8">
    <source>
        <dbReference type="Pfam" id="PF03109"/>
    </source>
</evidence>
<dbReference type="FunFam" id="2.130.10.10:FF:001009">
    <property type="entry name" value="Small nucleolar ribonucleoprotein complex subunit, putative"/>
    <property type="match status" value="1"/>
</dbReference>
<feature type="repeat" description="WD" evidence="6">
    <location>
        <begin position="658"/>
        <end position="681"/>
    </location>
</feature>
<accession>A0A9W8NFZ8</accession>
<feature type="repeat" description="WD" evidence="6">
    <location>
        <begin position="682"/>
        <end position="723"/>
    </location>
</feature>
<name>A0A9W8NFZ8_9PEZI</name>
<feature type="repeat" description="WD" evidence="6">
    <location>
        <begin position="107"/>
        <end position="148"/>
    </location>
</feature>
<feature type="region of interest" description="Disordered" evidence="7">
    <location>
        <begin position="171"/>
        <end position="200"/>
    </location>
</feature>
<feature type="repeat" description="WD" evidence="6">
    <location>
        <begin position="420"/>
        <end position="461"/>
    </location>
</feature>
<comment type="function">
    <text evidence="5">Component of the ASTRA complex involved in chromatin remodeling.</text>
</comment>
<comment type="subcellular location">
    <subcellularLocation>
        <location evidence="1">Nucleus</location>
        <location evidence="1">Nucleolus</location>
    </subcellularLocation>
</comment>
<feature type="repeat" description="WD" evidence="6">
    <location>
        <begin position="484"/>
        <end position="515"/>
    </location>
</feature>
<feature type="compositionally biased region" description="Polar residues" evidence="7">
    <location>
        <begin position="1192"/>
        <end position="1202"/>
    </location>
</feature>
<dbReference type="PANTHER" id="PTHR19854">
    <property type="entry name" value="TRANSDUCIN BETA-LIKE 3"/>
    <property type="match status" value="1"/>
</dbReference>
<evidence type="ECO:0008006" key="12">
    <source>
        <dbReference type="Google" id="ProtNLM"/>
    </source>
</evidence>
<dbReference type="GO" id="GO:0000480">
    <property type="term" value="P:endonucleolytic cleavage in 5'-ETS of tricistronic rRNA transcript (SSU-rRNA, 5.8S rRNA, LSU-rRNA)"/>
    <property type="evidence" value="ECO:0007669"/>
    <property type="project" value="TreeGrafter"/>
</dbReference>
<dbReference type="InterPro" id="IPR001680">
    <property type="entry name" value="WD40_rpt"/>
</dbReference>
<feature type="repeat" description="WD" evidence="6">
    <location>
        <begin position="204"/>
        <end position="226"/>
    </location>
</feature>
<dbReference type="Pfam" id="PF03109">
    <property type="entry name" value="ABC1"/>
    <property type="match status" value="1"/>
</dbReference>
<feature type="compositionally biased region" description="Basic and acidic residues" evidence="7">
    <location>
        <begin position="976"/>
        <end position="987"/>
    </location>
</feature>
<dbReference type="InterPro" id="IPR013934">
    <property type="entry name" value="Utp13_C"/>
</dbReference>